<protein>
    <recommendedName>
        <fullName evidence="1">GAG-pre-integrase domain-containing protein</fullName>
    </recommendedName>
</protein>
<proteinExistence type="predicted"/>
<feature type="domain" description="GAG-pre-integrase" evidence="1">
    <location>
        <begin position="58"/>
        <end position="104"/>
    </location>
</feature>
<sequence>MTHTPLLHGTIDLGIPPLLYSHLFSIIFLCVQMNSSNQIATHVKLAKVINFISMKFICIDSSASWHHRLGHPSSSIFTFIQHHFSLCSNEFRQSNCNSCQISKSHKLHFHESTLKSSHPLEIIFSDV</sequence>
<organism evidence="2 3">
    <name type="scientific">Vigna mungo</name>
    <name type="common">Black gram</name>
    <name type="synonym">Phaseolus mungo</name>
    <dbReference type="NCBI Taxonomy" id="3915"/>
    <lineage>
        <taxon>Eukaryota</taxon>
        <taxon>Viridiplantae</taxon>
        <taxon>Streptophyta</taxon>
        <taxon>Embryophyta</taxon>
        <taxon>Tracheophyta</taxon>
        <taxon>Spermatophyta</taxon>
        <taxon>Magnoliopsida</taxon>
        <taxon>eudicotyledons</taxon>
        <taxon>Gunneridae</taxon>
        <taxon>Pentapetalae</taxon>
        <taxon>rosids</taxon>
        <taxon>fabids</taxon>
        <taxon>Fabales</taxon>
        <taxon>Fabaceae</taxon>
        <taxon>Papilionoideae</taxon>
        <taxon>50 kb inversion clade</taxon>
        <taxon>NPAAA clade</taxon>
        <taxon>indigoferoid/millettioid clade</taxon>
        <taxon>Phaseoleae</taxon>
        <taxon>Vigna</taxon>
    </lineage>
</organism>
<evidence type="ECO:0000259" key="1">
    <source>
        <dbReference type="Pfam" id="PF13976"/>
    </source>
</evidence>
<dbReference type="Proteomes" id="UP001374535">
    <property type="component" value="Chromosome 6"/>
</dbReference>
<gene>
    <name evidence="2" type="ORF">V8G54_018427</name>
</gene>
<accession>A0AAQ3N976</accession>
<evidence type="ECO:0000313" key="2">
    <source>
        <dbReference type="EMBL" id="WVZ05081.1"/>
    </source>
</evidence>
<dbReference type="EMBL" id="CP144695">
    <property type="protein sequence ID" value="WVZ05081.1"/>
    <property type="molecule type" value="Genomic_DNA"/>
</dbReference>
<dbReference type="AlphaFoldDB" id="A0AAQ3N976"/>
<reference evidence="2 3" key="1">
    <citation type="journal article" date="2023" name="Life. Sci Alliance">
        <title>Evolutionary insights into 3D genome organization and epigenetic landscape of Vigna mungo.</title>
        <authorList>
            <person name="Junaid A."/>
            <person name="Singh B."/>
            <person name="Bhatia S."/>
        </authorList>
    </citation>
    <scope>NUCLEOTIDE SEQUENCE [LARGE SCALE GENOMIC DNA]</scope>
    <source>
        <strain evidence="2">Urdbean</strain>
    </source>
</reference>
<evidence type="ECO:0000313" key="3">
    <source>
        <dbReference type="Proteomes" id="UP001374535"/>
    </source>
</evidence>
<name>A0AAQ3N976_VIGMU</name>
<keyword evidence="3" id="KW-1185">Reference proteome</keyword>
<dbReference type="InterPro" id="IPR025724">
    <property type="entry name" value="GAG-pre-integrase_dom"/>
</dbReference>
<dbReference type="Pfam" id="PF13976">
    <property type="entry name" value="gag_pre-integrs"/>
    <property type="match status" value="1"/>
</dbReference>